<dbReference type="AlphaFoldDB" id="A0A5M5C4Z0"/>
<dbReference type="Pfam" id="PF15562">
    <property type="entry name" value="Imm17"/>
    <property type="match status" value="1"/>
</dbReference>
<evidence type="ECO:0008006" key="4">
    <source>
        <dbReference type="Google" id="ProtNLM"/>
    </source>
</evidence>
<organism evidence="2 3">
    <name type="scientific">Bacteroides ovatus</name>
    <dbReference type="NCBI Taxonomy" id="28116"/>
    <lineage>
        <taxon>Bacteria</taxon>
        <taxon>Pseudomonadati</taxon>
        <taxon>Bacteroidota</taxon>
        <taxon>Bacteroidia</taxon>
        <taxon>Bacteroidales</taxon>
        <taxon>Bacteroidaceae</taxon>
        <taxon>Bacteroides</taxon>
    </lineage>
</organism>
<protein>
    <recommendedName>
        <fullName evidence="4">Immunity protein 17</fullName>
    </recommendedName>
</protein>
<feature type="transmembrane region" description="Helical" evidence="1">
    <location>
        <begin position="7"/>
        <end position="32"/>
    </location>
</feature>
<keyword evidence="1" id="KW-0472">Membrane</keyword>
<dbReference type="EMBL" id="VWLE01000071">
    <property type="protein sequence ID" value="KAA3952979.1"/>
    <property type="molecule type" value="Genomic_DNA"/>
</dbReference>
<dbReference type="RefSeq" id="WP_008776553.1">
    <property type="nucleotide sequence ID" value="NZ_JADNAE010000006.1"/>
</dbReference>
<keyword evidence="1" id="KW-0812">Transmembrane</keyword>
<keyword evidence="1" id="KW-1133">Transmembrane helix</keyword>
<reference evidence="2 3" key="1">
    <citation type="journal article" date="2019" name="Nat. Med.">
        <title>A library of human gut bacterial isolates paired with longitudinal multiomics data enables mechanistic microbiome research.</title>
        <authorList>
            <person name="Poyet M."/>
            <person name="Groussin M."/>
            <person name="Gibbons S.M."/>
            <person name="Avila-Pacheco J."/>
            <person name="Jiang X."/>
            <person name="Kearney S.M."/>
            <person name="Perrotta A.R."/>
            <person name="Berdy B."/>
            <person name="Zhao S."/>
            <person name="Lieberman T.D."/>
            <person name="Swanson P.K."/>
            <person name="Smith M."/>
            <person name="Roesemann S."/>
            <person name="Alexander J.E."/>
            <person name="Rich S.A."/>
            <person name="Livny J."/>
            <person name="Vlamakis H."/>
            <person name="Clish C."/>
            <person name="Bullock K."/>
            <person name="Deik A."/>
            <person name="Scott J."/>
            <person name="Pierce K.A."/>
            <person name="Xavier R.J."/>
            <person name="Alm E.J."/>
        </authorList>
    </citation>
    <scope>NUCLEOTIDE SEQUENCE [LARGE SCALE GENOMIC DNA]</scope>
    <source>
        <strain evidence="2 3">BIOML-A163</strain>
    </source>
</reference>
<feature type="transmembrane region" description="Helical" evidence="1">
    <location>
        <begin position="64"/>
        <end position="86"/>
    </location>
</feature>
<comment type="caution">
    <text evidence="2">The sequence shown here is derived from an EMBL/GenBank/DDBJ whole genome shotgun (WGS) entry which is preliminary data.</text>
</comment>
<name>A0A5M5C4Z0_BACOV</name>
<proteinExistence type="predicted"/>
<gene>
    <name evidence="2" type="ORF">F3D71_07430</name>
</gene>
<evidence type="ECO:0000313" key="2">
    <source>
        <dbReference type="EMBL" id="KAA3952979.1"/>
    </source>
</evidence>
<evidence type="ECO:0000256" key="1">
    <source>
        <dbReference type="SAM" id="Phobius"/>
    </source>
</evidence>
<accession>A0A5M5C4Z0</accession>
<dbReference type="InterPro" id="IPR029087">
    <property type="entry name" value="Imm17"/>
</dbReference>
<sequence length="88" mass="9928">MEKEQDFFSNLTPTSGGLILIALGALVLIGAIRRWEWIFDMTGQRTGRFNFLLWLYDVFGEKGLRVGMIINAIIIMLGGIGIMIFMKS</sequence>
<dbReference type="Proteomes" id="UP000323717">
    <property type="component" value="Unassembled WGS sequence"/>
</dbReference>
<evidence type="ECO:0000313" key="3">
    <source>
        <dbReference type="Proteomes" id="UP000323717"/>
    </source>
</evidence>